<name>A0A2N5ZL54_MUIH1</name>
<evidence type="ECO:0000259" key="5">
    <source>
        <dbReference type="PROSITE" id="PS50893"/>
    </source>
</evidence>
<comment type="caution">
    <text evidence="6">The sequence shown here is derived from an EMBL/GenBank/DDBJ whole genome shotgun (WGS) entry which is preliminary data.</text>
</comment>
<comment type="similarity">
    <text evidence="1">Belongs to the ABC transporter superfamily.</text>
</comment>
<gene>
    <name evidence="6" type="ORF">C0601_01850</name>
</gene>
<dbReference type="SUPFAM" id="SSF52540">
    <property type="entry name" value="P-loop containing nucleoside triphosphate hydrolases"/>
    <property type="match status" value="1"/>
</dbReference>
<dbReference type="CDD" id="cd03230">
    <property type="entry name" value="ABC_DR_subfamily_A"/>
    <property type="match status" value="1"/>
</dbReference>
<proteinExistence type="inferred from homology"/>
<accession>A0A2N5ZL54</accession>
<dbReference type="AlphaFoldDB" id="A0A2N5ZL54"/>
<evidence type="ECO:0000256" key="3">
    <source>
        <dbReference type="ARBA" id="ARBA00022741"/>
    </source>
</evidence>
<dbReference type="Proteomes" id="UP000234857">
    <property type="component" value="Unassembled WGS sequence"/>
</dbReference>
<reference evidence="6 7" key="1">
    <citation type="submission" date="2017-11" db="EMBL/GenBank/DDBJ databases">
        <title>Genome-resolved metagenomics identifies genetic mobility, metabolic interactions, and unexpected diversity in perchlorate-reducing communities.</title>
        <authorList>
            <person name="Barnum T.P."/>
            <person name="Figueroa I.A."/>
            <person name="Carlstrom C.I."/>
            <person name="Lucas L.N."/>
            <person name="Engelbrektson A.L."/>
            <person name="Coates J.D."/>
        </authorList>
    </citation>
    <scope>NUCLEOTIDE SEQUENCE [LARGE SCALE GENOMIC DNA]</scope>
    <source>
        <strain evidence="6">BM706</strain>
    </source>
</reference>
<organism evidence="6 7">
    <name type="scientific">Muiribacterium halophilum</name>
    <dbReference type="NCBI Taxonomy" id="2053465"/>
    <lineage>
        <taxon>Bacteria</taxon>
        <taxon>Candidatus Muiribacteriota</taxon>
        <taxon>Candidatus Muiribacteriia</taxon>
        <taxon>Candidatus Muiribacteriales</taxon>
        <taxon>Candidatus Muiribacteriaceae</taxon>
        <taxon>Candidatus Muiribacterium</taxon>
    </lineage>
</organism>
<dbReference type="PANTHER" id="PTHR43335:SF4">
    <property type="entry name" value="ABC TRANSPORTER, ATP-BINDING PROTEIN"/>
    <property type="match status" value="1"/>
</dbReference>
<dbReference type="Pfam" id="PF00005">
    <property type="entry name" value="ABC_tran"/>
    <property type="match status" value="1"/>
</dbReference>
<sequence>MMIELKDVTKRFGSFTAVYKLSLTVEKGEILGLLGPNGAGKTTTMRMITGFFPQTSGEIFIDGKNVFNTGIKTREDLGYLPESNPLYYDMRVHEYLEFVAKLKNIKDIVEKVGLAIEKTGLTEMRKRLVGNLSKGYKQRVGIAQALINDPQVLILDEPTSGLDPKQIVEIRELIRSFAKEHTVILSTHILPEVNVTCDRVAIMNRGRLVSLDTPENLLDSFKKGVGADLFVEFKGNKKESEKIIKRFTQDFIYEKEKEEHFLVKILQTKQDIRAELNHSLIKAGFDVFEIYTRNPELEEVFISVVSEEEGR</sequence>
<dbReference type="InterPro" id="IPR027417">
    <property type="entry name" value="P-loop_NTPase"/>
</dbReference>
<dbReference type="GO" id="GO:0005524">
    <property type="term" value="F:ATP binding"/>
    <property type="evidence" value="ECO:0007669"/>
    <property type="project" value="UniProtKB-KW"/>
</dbReference>
<dbReference type="PROSITE" id="PS50893">
    <property type="entry name" value="ABC_TRANSPORTER_2"/>
    <property type="match status" value="1"/>
</dbReference>
<dbReference type="SMART" id="SM00382">
    <property type="entry name" value="AAA"/>
    <property type="match status" value="1"/>
</dbReference>
<dbReference type="InterPro" id="IPR003439">
    <property type="entry name" value="ABC_transporter-like_ATP-bd"/>
</dbReference>
<protein>
    <submittedName>
        <fullName evidence="6">ABC transporter</fullName>
    </submittedName>
</protein>
<dbReference type="InterPro" id="IPR003593">
    <property type="entry name" value="AAA+_ATPase"/>
</dbReference>
<evidence type="ECO:0000256" key="1">
    <source>
        <dbReference type="ARBA" id="ARBA00005417"/>
    </source>
</evidence>
<evidence type="ECO:0000256" key="2">
    <source>
        <dbReference type="ARBA" id="ARBA00022448"/>
    </source>
</evidence>
<keyword evidence="4" id="KW-0067">ATP-binding</keyword>
<evidence type="ECO:0000256" key="4">
    <source>
        <dbReference type="ARBA" id="ARBA00022840"/>
    </source>
</evidence>
<dbReference type="EMBL" id="PKTG01000031">
    <property type="protein sequence ID" value="PLX19437.1"/>
    <property type="molecule type" value="Genomic_DNA"/>
</dbReference>
<feature type="domain" description="ABC transporter" evidence="5">
    <location>
        <begin position="3"/>
        <end position="230"/>
    </location>
</feature>
<evidence type="ECO:0000313" key="7">
    <source>
        <dbReference type="Proteomes" id="UP000234857"/>
    </source>
</evidence>
<dbReference type="GO" id="GO:0016887">
    <property type="term" value="F:ATP hydrolysis activity"/>
    <property type="evidence" value="ECO:0007669"/>
    <property type="project" value="InterPro"/>
</dbReference>
<dbReference type="PANTHER" id="PTHR43335">
    <property type="entry name" value="ABC TRANSPORTER, ATP-BINDING PROTEIN"/>
    <property type="match status" value="1"/>
</dbReference>
<keyword evidence="2" id="KW-0813">Transport</keyword>
<dbReference type="Gene3D" id="3.40.50.300">
    <property type="entry name" value="P-loop containing nucleotide triphosphate hydrolases"/>
    <property type="match status" value="1"/>
</dbReference>
<evidence type="ECO:0000313" key="6">
    <source>
        <dbReference type="EMBL" id="PLX19437.1"/>
    </source>
</evidence>
<keyword evidence="3" id="KW-0547">Nucleotide-binding</keyword>